<accession>A0A8R7PXP3</accession>
<keyword evidence="3" id="KW-1185">Reference proteome</keyword>
<reference evidence="2" key="3">
    <citation type="submission" date="2022-06" db="UniProtKB">
        <authorList>
            <consortium name="EnsemblPlants"/>
        </authorList>
    </citation>
    <scope>IDENTIFICATION</scope>
</reference>
<dbReference type="EnsemblPlants" id="TuG1812G0300004308.01.T01">
    <property type="protein sequence ID" value="TuG1812G0300004308.01.T01"/>
    <property type="gene ID" value="TuG1812G0300004308.01"/>
</dbReference>
<protein>
    <submittedName>
        <fullName evidence="2">Uncharacterized protein</fullName>
    </submittedName>
</protein>
<dbReference type="Gramene" id="TuG1812G0300004308.01.T01">
    <property type="protein sequence ID" value="TuG1812G0300004308.01.T01"/>
    <property type="gene ID" value="TuG1812G0300004308.01"/>
</dbReference>
<name>A0A8R7PXP3_TRIUA</name>
<reference evidence="3" key="1">
    <citation type="journal article" date="2013" name="Nature">
        <title>Draft genome of the wheat A-genome progenitor Triticum urartu.</title>
        <authorList>
            <person name="Ling H.Q."/>
            <person name="Zhao S."/>
            <person name="Liu D."/>
            <person name="Wang J."/>
            <person name="Sun H."/>
            <person name="Zhang C."/>
            <person name="Fan H."/>
            <person name="Li D."/>
            <person name="Dong L."/>
            <person name="Tao Y."/>
            <person name="Gao C."/>
            <person name="Wu H."/>
            <person name="Li Y."/>
            <person name="Cui Y."/>
            <person name="Guo X."/>
            <person name="Zheng S."/>
            <person name="Wang B."/>
            <person name="Yu K."/>
            <person name="Liang Q."/>
            <person name="Yang W."/>
            <person name="Lou X."/>
            <person name="Chen J."/>
            <person name="Feng M."/>
            <person name="Jian J."/>
            <person name="Zhang X."/>
            <person name="Luo G."/>
            <person name="Jiang Y."/>
            <person name="Liu J."/>
            <person name="Wang Z."/>
            <person name="Sha Y."/>
            <person name="Zhang B."/>
            <person name="Wu H."/>
            <person name="Tang D."/>
            <person name="Shen Q."/>
            <person name="Xue P."/>
            <person name="Zou S."/>
            <person name="Wang X."/>
            <person name="Liu X."/>
            <person name="Wang F."/>
            <person name="Yang Y."/>
            <person name="An X."/>
            <person name="Dong Z."/>
            <person name="Zhang K."/>
            <person name="Zhang X."/>
            <person name="Luo M.C."/>
            <person name="Dvorak J."/>
            <person name="Tong Y."/>
            <person name="Wang J."/>
            <person name="Yang H."/>
            <person name="Li Z."/>
            <person name="Wang D."/>
            <person name="Zhang A."/>
            <person name="Wang J."/>
        </authorList>
    </citation>
    <scope>NUCLEOTIDE SEQUENCE</scope>
    <source>
        <strain evidence="3">cv. G1812</strain>
    </source>
</reference>
<dbReference type="EnsemblPlants" id="TuG1812G0300004308.01.T04">
    <property type="protein sequence ID" value="TuG1812G0300004308.01.T04"/>
    <property type="gene ID" value="TuG1812G0300004308.01"/>
</dbReference>
<dbReference type="Gramene" id="TuG1812G0300004308.01.T04">
    <property type="protein sequence ID" value="TuG1812G0300004308.01.T04"/>
    <property type="gene ID" value="TuG1812G0300004308.01"/>
</dbReference>
<organism evidence="2 3">
    <name type="scientific">Triticum urartu</name>
    <name type="common">Red wild einkorn</name>
    <name type="synonym">Crithodium urartu</name>
    <dbReference type="NCBI Taxonomy" id="4572"/>
    <lineage>
        <taxon>Eukaryota</taxon>
        <taxon>Viridiplantae</taxon>
        <taxon>Streptophyta</taxon>
        <taxon>Embryophyta</taxon>
        <taxon>Tracheophyta</taxon>
        <taxon>Spermatophyta</taxon>
        <taxon>Magnoliopsida</taxon>
        <taxon>Liliopsida</taxon>
        <taxon>Poales</taxon>
        <taxon>Poaceae</taxon>
        <taxon>BOP clade</taxon>
        <taxon>Pooideae</taxon>
        <taxon>Triticodae</taxon>
        <taxon>Triticeae</taxon>
        <taxon>Triticinae</taxon>
        <taxon>Triticum</taxon>
    </lineage>
</organism>
<feature type="region of interest" description="Disordered" evidence="1">
    <location>
        <begin position="1"/>
        <end position="50"/>
    </location>
</feature>
<feature type="region of interest" description="Disordered" evidence="1">
    <location>
        <begin position="69"/>
        <end position="94"/>
    </location>
</feature>
<feature type="compositionally biased region" description="Basic and acidic residues" evidence="1">
    <location>
        <begin position="9"/>
        <end position="22"/>
    </location>
</feature>
<dbReference type="EnsemblPlants" id="TuG1812G0300004308.01.T06">
    <property type="protein sequence ID" value="TuG1812G0300004308.01.T06"/>
    <property type="gene ID" value="TuG1812G0300004308.01"/>
</dbReference>
<dbReference type="AlphaFoldDB" id="A0A8R7PXP3"/>
<dbReference type="Gramene" id="TuG1812G0300004308.01.T05">
    <property type="protein sequence ID" value="TuG1812G0300004308.01.T05"/>
    <property type="gene ID" value="TuG1812G0300004308.01"/>
</dbReference>
<dbReference type="Gramene" id="TuG1812G0300004308.01.T06">
    <property type="protein sequence ID" value="TuG1812G0300004308.01.T06"/>
    <property type="gene ID" value="TuG1812G0300004308.01"/>
</dbReference>
<dbReference type="EnsemblPlants" id="TuG1812G0300004308.01.T02">
    <property type="protein sequence ID" value="TuG1812G0300004308.01.T02"/>
    <property type="gene ID" value="TuG1812G0300004308.01"/>
</dbReference>
<dbReference type="EnsemblPlants" id="TuG1812G0300004308.01.T05">
    <property type="protein sequence ID" value="TuG1812G0300004308.01.T05"/>
    <property type="gene ID" value="TuG1812G0300004308.01"/>
</dbReference>
<evidence type="ECO:0000313" key="2">
    <source>
        <dbReference type="EnsemblPlants" id="TuG1812G0300004308.01.T06"/>
    </source>
</evidence>
<dbReference type="Proteomes" id="UP000015106">
    <property type="component" value="Chromosome 3"/>
</dbReference>
<reference evidence="2" key="2">
    <citation type="submission" date="2018-03" db="EMBL/GenBank/DDBJ databases">
        <title>The Triticum urartu genome reveals the dynamic nature of wheat genome evolution.</title>
        <authorList>
            <person name="Ling H."/>
            <person name="Ma B."/>
            <person name="Shi X."/>
            <person name="Liu H."/>
            <person name="Dong L."/>
            <person name="Sun H."/>
            <person name="Cao Y."/>
            <person name="Gao Q."/>
            <person name="Zheng S."/>
            <person name="Li Y."/>
            <person name="Yu Y."/>
            <person name="Du H."/>
            <person name="Qi M."/>
            <person name="Li Y."/>
            <person name="Yu H."/>
            <person name="Cui Y."/>
            <person name="Wang N."/>
            <person name="Chen C."/>
            <person name="Wu H."/>
            <person name="Zhao Y."/>
            <person name="Zhang J."/>
            <person name="Li Y."/>
            <person name="Zhou W."/>
            <person name="Zhang B."/>
            <person name="Hu W."/>
            <person name="Eijk M."/>
            <person name="Tang J."/>
            <person name="Witsenboer H."/>
            <person name="Zhao S."/>
            <person name="Li Z."/>
            <person name="Zhang A."/>
            <person name="Wang D."/>
            <person name="Liang C."/>
        </authorList>
    </citation>
    <scope>NUCLEOTIDE SEQUENCE [LARGE SCALE GENOMIC DNA]</scope>
    <source>
        <strain evidence="2">cv. G1812</strain>
    </source>
</reference>
<dbReference type="Gramene" id="TuG1812G0300004308.01.T02">
    <property type="protein sequence ID" value="TuG1812G0300004308.01.T02"/>
    <property type="gene ID" value="TuG1812G0300004308.01"/>
</dbReference>
<evidence type="ECO:0000256" key="1">
    <source>
        <dbReference type="SAM" id="MobiDB-lite"/>
    </source>
</evidence>
<proteinExistence type="predicted"/>
<dbReference type="EnsemblPlants" id="TuG1812G0300004308.01.T03">
    <property type="protein sequence ID" value="TuG1812G0300004308.01.T03"/>
    <property type="gene ID" value="TuG1812G0300004308.01"/>
</dbReference>
<sequence>MLCQPMDAGRGRPGRERAHQPEAHPQALNSRSATEMGVPTSGSSRERSKNMMAAGCSVCGPLRCGMWRHDPTKPPDAPTTLPINAKEQQPPQIL</sequence>
<evidence type="ECO:0000313" key="3">
    <source>
        <dbReference type="Proteomes" id="UP000015106"/>
    </source>
</evidence>
<dbReference type="Gramene" id="TuG1812G0300004308.01.T03">
    <property type="protein sequence ID" value="TuG1812G0300004308.01.T03"/>
    <property type="gene ID" value="TuG1812G0300004308.01"/>
</dbReference>